<keyword evidence="1" id="KW-1185">Reference proteome</keyword>
<organism evidence="1 2">
    <name type="scientific">Steinernema glaseri</name>
    <dbReference type="NCBI Taxonomy" id="37863"/>
    <lineage>
        <taxon>Eukaryota</taxon>
        <taxon>Metazoa</taxon>
        <taxon>Ecdysozoa</taxon>
        <taxon>Nematoda</taxon>
        <taxon>Chromadorea</taxon>
        <taxon>Rhabditida</taxon>
        <taxon>Tylenchina</taxon>
        <taxon>Panagrolaimomorpha</taxon>
        <taxon>Strongyloidoidea</taxon>
        <taxon>Steinernematidae</taxon>
        <taxon>Steinernema</taxon>
    </lineage>
</organism>
<evidence type="ECO:0000313" key="2">
    <source>
        <dbReference type="WBParaSite" id="L893_g8260.t1"/>
    </source>
</evidence>
<name>A0A1I8ARB1_9BILA</name>
<accession>A0A1I8ARB1</accession>
<protein>
    <submittedName>
        <fullName evidence="2">Uncharacterized protein</fullName>
    </submittedName>
</protein>
<dbReference type="AlphaFoldDB" id="A0A1I8ARB1"/>
<sequence>MDAVPIAFVDVLCVTLQKTDLEELQKIENLWSWTVETHYSRRRELTAYVSANYDEAEVGIIIGENADLLIAVPYTSLTKYDRIRRISIRRFHRELLPETIPMERFKTKVLPVLISMADAFKMNVSARSSKRLAESVFSVLRAPLLKIETGYTGQKGVEFIERQIALGRLEQLNLRGHEWSGSMKPFLKWFLKSPNFRKLDLRRTNLTVDLRMLVIIFERFLKGELCMETSLRGKPSDGKLKELREAVLSGDTLPVLYGLPQPASTSVEFDFDTCQVEWTGPGNKRLCAWFSKTELYIYQR</sequence>
<evidence type="ECO:0000313" key="1">
    <source>
        <dbReference type="Proteomes" id="UP000095287"/>
    </source>
</evidence>
<dbReference type="Proteomes" id="UP000095287">
    <property type="component" value="Unplaced"/>
</dbReference>
<proteinExistence type="predicted"/>
<reference evidence="2" key="1">
    <citation type="submission" date="2016-11" db="UniProtKB">
        <authorList>
            <consortium name="WormBaseParasite"/>
        </authorList>
    </citation>
    <scope>IDENTIFICATION</scope>
</reference>
<dbReference type="WBParaSite" id="L893_g8260.t1">
    <property type="protein sequence ID" value="L893_g8260.t1"/>
    <property type="gene ID" value="L893_g8260"/>
</dbReference>